<dbReference type="GO" id="GO:0008270">
    <property type="term" value="F:zinc ion binding"/>
    <property type="evidence" value="ECO:0007669"/>
    <property type="project" value="UniProtKB-UniRule"/>
</dbReference>
<dbReference type="GO" id="GO:0006284">
    <property type="term" value="P:base-excision repair"/>
    <property type="evidence" value="ECO:0007669"/>
    <property type="project" value="TreeGrafter"/>
</dbReference>
<name>A0A1M5Z3W8_9CLOT</name>
<evidence type="ECO:0000256" key="1">
    <source>
        <dbReference type="ARBA" id="ARBA00005340"/>
    </source>
</evidence>
<protein>
    <recommendedName>
        <fullName evidence="7">Probable endonuclease 4</fullName>
        <ecNumber evidence="7">3.1.21.2</ecNumber>
    </recommendedName>
    <alternativeName>
        <fullName evidence="7">Endodeoxyribonuclease IV</fullName>
    </alternativeName>
    <alternativeName>
        <fullName evidence="7">Endonuclease IV</fullName>
    </alternativeName>
</protein>
<keyword evidence="3 7" id="KW-0227">DNA damage</keyword>
<dbReference type="GO" id="GO:0008833">
    <property type="term" value="F:deoxyribonuclease IV (phage-T4-induced) activity"/>
    <property type="evidence" value="ECO:0007669"/>
    <property type="project" value="UniProtKB-UniRule"/>
</dbReference>
<feature type="binding site" evidence="7">
    <location>
        <position position="107"/>
    </location>
    <ligand>
        <name>Zn(2+)</name>
        <dbReference type="ChEBI" id="CHEBI:29105"/>
        <label>1</label>
    </ligand>
</feature>
<dbReference type="InterPro" id="IPR018246">
    <property type="entry name" value="AP_endonuc_F2_Zn_BS"/>
</dbReference>
<comment type="cofactor">
    <cofactor evidence="7">
        <name>Zn(2+)</name>
        <dbReference type="ChEBI" id="CHEBI:29105"/>
    </cofactor>
    <text evidence="7">Binds 3 Zn(2+) ions.</text>
</comment>
<feature type="binding site" evidence="7">
    <location>
        <position position="142"/>
    </location>
    <ligand>
        <name>Zn(2+)</name>
        <dbReference type="ChEBI" id="CHEBI:29105"/>
        <label>2</label>
    </ligand>
</feature>
<feature type="binding site" evidence="7">
    <location>
        <position position="224"/>
    </location>
    <ligand>
        <name>Zn(2+)</name>
        <dbReference type="ChEBI" id="CHEBI:29105"/>
        <label>3</label>
    </ligand>
</feature>
<organism evidence="9 10">
    <name type="scientific">Clostridium intestinale DSM 6191</name>
    <dbReference type="NCBI Taxonomy" id="1121320"/>
    <lineage>
        <taxon>Bacteria</taxon>
        <taxon>Bacillati</taxon>
        <taxon>Bacillota</taxon>
        <taxon>Clostridia</taxon>
        <taxon>Eubacteriales</taxon>
        <taxon>Clostridiaceae</taxon>
        <taxon>Clostridium</taxon>
    </lineage>
</organism>
<dbReference type="FunFam" id="3.20.20.150:FF:000001">
    <property type="entry name" value="Probable endonuclease 4"/>
    <property type="match status" value="1"/>
</dbReference>
<dbReference type="GO" id="GO:0003906">
    <property type="term" value="F:DNA-(apurinic or apyrimidinic site) endonuclease activity"/>
    <property type="evidence" value="ECO:0007669"/>
    <property type="project" value="TreeGrafter"/>
</dbReference>
<keyword evidence="5 7" id="KW-0862">Zinc</keyword>
<feature type="binding site" evidence="7">
    <location>
        <position position="176"/>
    </location>
    <ligand>
        <name>Zn(2+)</name>
        <dbReference type="ChEBI" id="CHEBI:29105"/>
        <label>2</label>
    </ligand>
</feature>
<dbReference type="AlphaFoldDB" id="A0A1M5Z3W8"/>
<feature type="binding site" evidence="7">
    <location>
        <position position="256"/>
    </location>
    <ligand>
        <name>Zn(2+)</name>
        <dbReference type="ChEBI" id="CHEBI:29105"/>
        <label>2</label>
    </ligand>
</feature>
<dbReference type="EMBL" id="FQXU01000007">
    <property type="protein sequence ID" value="SHI18935.1"/>
    <property type="molecule type" value="Genomic_DNA"/>
</dbReference>
<dbReference type="Gene3D" id="3.20.20.150">
    <property type="entry name" value="Divalent-metal-dependent TIM barrel enzymes"/>
    <property type="match status" value="1"/>
</dbReference>
<accession>A0A1M5Z3W8</accession>
<feature type="binding site" evidence="7">
    <location>
        <position position="226"/>
    </location>
    <ligand>
        <name>Zn(2+)</name>
        <dbReference type="ChEBI" id="CHEBI:29105"/>
        <label>3</label>
    </ligand>
</feature>
<dbReference type="PANTHER" id="PTHR21445">
    <property type="entry name" value="ENDONUCLEASE IV ENDODEOXYRIBONUCLEASE IV"/>
    <property type="match status" value="1"/>
</dbReference>
<dbReference type="RefSeq" id="WP_073020011.1">
    <property type="nucleotide sequence ID" value="NZ_FQXU01000007.1"/>
</dbReference>
<evidence type="ECO:0000256" key="5">
    <source>
        <dbReference type="ARBA" id="ARBA00022833"/>
    </source>
</evidence>
<sequence>MLYIGPHMTTAKGYARASKDIIEMEANVFQFFSRNPRGSNFRAYNEKDVNEFQKLRKEYKFGPLQAHAPYTMNLGSSDEGVYEFGRTVIKEDIHRMDKLGIEFFVFHPGSHTGSGVEVSINKIANALNESIKGDEKIKILLETMPGKGTEIGFRFEHLKSIIDKISYKEKIGVCMDLCHVFSAGYDIKNNIYEVMEEFDKIIGIEKLKTIHLNDSLMPFGERKDRHVPVGEGTIGLDSIIKIMEHPYIKTLPFYAETPLDNEGHKREIKMIKEKLNYF</sequence>
<dbReference type="InterPro" id="IPR013022">
    <property type="entry name" value="Xyl_isomerase-like_TIM-brl"/>
</dbReference>
<dbReference type="NCBIfam" id="TIGR00587">
    <property type="entry name" value="nfo"/>
    <property type="match status" value="1"/>
</dbReference>
<dbReference type="EC" id="3.1.21.2" evidence="7"/>
<feature type="binding site" evidence="7">
    <location>
        <position position="179"/>
    </location>
    <ligand>
        <name>Zn(2+)</name>
        <dbReference type="ChEBI" id="CHEBI:29105"/>
        <label>3</label>
    </ligand>
</feature>
<dbReference type="PROSITE" id="PS51432">
    <property type="entry name" value="AP_NUCLEASE_F2_4"/>
    <property type="match status" value="1"/>
</dbReference>
<dbReference type="SMART" id="SM00518">
    <property type="entry name" value="AP2Ec"/>
    <property type="match status" value="1"/>
</dbReference>
<keyword evidence="2 7" id="KW-0479">Metal-binding</keyword>
<comment type="function">
    <text evidence="7">Endonuclease IV plays a role in DNA repair. It cleaves phosphodiester bonds at apurinic or apyrimidinic (AP) sites, generating a 3'-hydroxyl group and a 5'-terminal sugar phosphate.</text>
</comment>
<gene>
    <name evidence="7" type="primary">nfo</name>
    <name evidence="9" type="ORF">SAMN02745941_02564</name>
</gene>
<keyword evidence="4 7" id="KW-0378">Hydrolase</keyword>
<keyword evidence="7" id="KW-0540">Nuclease</keyword>
<dbReference type="PROSITE" id="PS00731">
    <property type="entry name" value="AP_NUCLEASE_F2_3"/>
    <property type="match status" value="1"/>
</dbReference>
<evidence type="ECO:0000259" key="8">
    <source>
        <dbReference type="Pfam" id="PF01261"/>
    </source>
</evidence>
<dbReference type="InterPro" id="IPR036237">
    <property type="entry name" value="Xyl_isomerase-like_sf"/>
</dbReference>
<feature type="binding site" evidence="7">
    <location>
        <position position="142"/>
    </location>
    <ligand>
        <name>Zn(2+)</name>
        <dbReference type="ChEBI" id="CHEBI:29105"/>
        <label>1</label>
    </ligand>
</feature>
<feature type="binding site" evidence="7">
    <location>
        <position position="211"/>
    </location>
    <ligand>
        <name>Zn(2+)</name>
        <dbReference type="ChEBI" id="CHEBI:29105"/>
        <label>2</label>
    </ligand>
</feature>
<dbReference type="CDD" id="cd00019">
    <property type="entry name" value="AP2Ec"/>
    <property type="match status" value="1"/>
</dbReference>
<keyword evidence="7 9" id="KW-0255">Endonuclease</keyword>
<dbReference type="PANTHER" id="PTHR21445:SF0">
    <property type="entry name" value="APURINIC-APYRIMIDINIC ENDONUCLEASE"/>
    <property type="match status" value="1"/>
</dbReference>
<comment type="catalytic activity">
    <reaction evidence="7">
        <text>Endonucleolytic cleavage to 5'-phosphooligonucleotide end-products.</text>
        <dbReference type="EC" id="3.1.21.2"/>
    </reaction>
</comment>
<evidence type="ECO:0000256" key="3">
    <source>
        <dbReference type="ARBA" id="ARBA00022763"/>
    </source>
</evidence>
<keyword evidence="6 7" id="KW-0234">DNA repair</keyword>
<dbReference type="InterPro" id="IPR001719">
    <property type="entry name" value="AP_endonuc_2"/>
</dbReference>
<evidence type="ECO:0000256" key="2">
    <source>
        <dbReference type="ARBA" id="ARBA00022723"/>
    </source>
</evidence>
<dbReference type="SUPFAM" id="SSF51658">
    <property type="entry name" value="Xylose isomerase-like"/>
    <property type="match status" value="1"/>
</dbReference>
<dbReference type="GO" id="GO:0003677">
    <property type="term" value="F:DNA binding"/>
    <property type="evidence" value="ECO:0007669"/>
    <property type="project" value="InterPro"/>
</dbReference>
<dbReference type="Proteomes" id="UP000184241">
    <property type="component" value="Unassembled WGS sequence"/>
</dbReference>
<evidence type="ECO:0000313" key="9">
    <source>
        <dbReference type="EMBL" id="SHI18935.1"/>
    </source>
</evidence>
<reference evidence="9 10" key="1">
    <citation type="submission" date="2016-11" db="EMBL/GenBank/DDBJ databases">
        <authorList>
            <person name="Jaros S."/>
            <person name="Januszkiewicz K."/>
            <person name="Wedrychowicz H."/>
        </authorList>
    </citation>
    <scope>NUCLEOTIDE SEQUENCE [LARGE SCALE GENOMIC DNA]</scope>
    <source>
        <strain evidence="9 10">DSM 6191</strain>
    </source>
</reference>
<evidence type="ECO:0000313" key="10">
    <source>
        <dbReference type="Proteomes" id="UP000184241"/>
    </source>
</evidence>
<dbReference type="GO" id="GO:0008081">
    <property type="term" value="F:phosphoric diester hydrolase activity"/>
    <property type="evidence" value="ECO:0007669"/>
    <property type="project" value="TreeGrafter"/>
</dbReference>
<dbReference type="HAMAP" id="MF_00152">
    <property type="entry name" value="Nfo"/>
    <property type="match status" value="1"/>
</dbReference>
<comment type="similarity">
    <text evidence="1 7">Belongs to the AP endonuclease 2 family.</text>
</comment>
<evidence type="ECO:0000256" key="4">
    <source>
        <dbReference type="ARBA" id="ARBA00022801"/>
    </source>
</evidence>
<feature type="domain" description="Xylose isomerase-like TIM barrel" evidence="8">
    <location>
        <begin position="23"/>
        <end position="273"/>
    </location>
</feature>
<feature type="binding site" evidence="7">
    <location>
        <position position="67"/>
    </location>
    <ligand>
        <name>Zn(2+)</name>
        <dbReference type="ChEBI" id="CHEBI:29105"/>
        <label>1</label>
    </ligand>
</feature>
<evidence type="ECO:0000256" key="7">
    <source>
        <dbReference type="HAMAP-Rule" id="MF_00152"/>
    </source>
</evidence>
<dbReference type="Pfam" id="PF01261">
    <property type="entry name" value="AP_endonuc_2"/>
    <property type="match status" value="1"/>
</dbReference>
<proteinExistence type="inferred from homology"/>
<evidence type="ECO:0000256" key="6">
    <source>
        <dbReference type="ARBA" id="ARBA00023204"/>
    </source>
</evidence>